<dbReference type="InterPro" id="IPR036663">
    <property type="entry name" value="Fumarylacetoacetase_C_sf"/>
</dbReference>
<feature type="domain" description="Fumarylacetoacetase-like C-terminal" evidence="2">
    <location>
        <begin position="88"/>
        <end position="249"/>
    </location>
</feature>
<name>A0ABS9W9K8_9PROT</name>
<dbReference type="EMBL" id="JALBUU010000079">
    <property type="protein sequence ID" value="MCI0755991.1"/>
    <property type="molecule type" value="Genomic_DNA"/>
</dbReference>
<dbReference type="Gene3D" id="3.90.850.10">
    <property type="entry name" value="Fumarylacetoacetase-like, C-terminal domain"/>
    <property type="match status" value="1"/>
</dbReference>
<proteinExistence type="predicted"/>
<dbReference type="RefSeq" id="WP_120008877.1">
    <property type="nucleotide sequence ID" value="NZ_JALBUU010000079.1"/>
</dbReference>
<keyword evidence="3" id="KW-0378">Hydrolase</keyword>
<dbReference type="PANTHER" id="PTHR30143">
    <property type="entry name" value="ACID HYDRATASE"/>
    <property type="match status" value="1"/>
</dbReference>
<accession>A0ABS9W9K8</accession>
<evidence type="ECO:0000313" key="3">
    <source>
        <dbReference type="EMBL" id="MCI0755991.1"/>
    </source>
</evidence>
<evidence type="ECO:0000313" key="4">
    <source>
        <dbReference type="Proteomes" id="UP001201985"/>
    </source>
</evidence>
<gene>
    <name evidence="3" type="ORF">MON41_20190</name>
</gene>
<sequence>MATDIAAAAHALLRARRERQWLDALPEGARPQTLDEVYAIQALVASELGPVAGWKVGAATPQAEPSGAPLHADTLRWDATPFRADAFNLTGIEAEIGYRLRANLPPRDAPYSRDEVLDAIDALHPTIELVDSRFKAMGPDKLSHAADQGSHGALVIGPALSEWRHIEPPTLPVTLSFNGTVTVQHVGGNSAGEPIRLIQWLANTRARAFGGLKAGMVITTGSTTGMLFVPPGTRVRAEFAGVGVVETAVL</sequence>
<reference evidence="3 4" key="1">
    <citation type="submission" date="2022-03" db="EMBL/GenBank/DDBJ databases">
        <title>Complete genome analysis of Roseomonas KG 17.1 : a prolific producer of plant growth promoters.</title>
        <authorList>
            <person name="Saadouli I."/>
            <person name="Najjari A."/>
            <person name="Mosbah A."/>
            <person name="Ouzari H.I."/>
        </authorList>
    </citation>
    <scope>NUCLEOTIDE SEQUENCE [LARGE SCALE GENOMIC DNA]</scope>
    <source>
        <strain evidence="3 4">KG17-1</strain>
    </source>
</reference>
<keyword evidence="4" id="KW-1185">Reference proteome</keyword>
<dbReference type="InterPro" id="IPR011234">
    <property type="entry name" value="Fumarylacetoacetase-like_C"/>
</dbReference>
<dbReference type="PANTHER" id="PTHR30143:SF0">
    <property type="entry name" value="2-KETO-4-PENTENOATE HYDRATASE"/>
    <property type="match status" value="1"/>
</dbReference>
<organism evidence="3 4">
    <name type="scientific">Teichococcus vastitatis</name>
    <dbReference type="NCBI Taxonomy" id="2307076"/>
    <lineage>
        <taxon>Bacteria</taxon>
        <taxon>Pseudomonadati</taxon>
        <taxon>Pseudomonadota</taxon>
        <taxon>Alphaproteobacteria</taxon>
        <taxon>Acetobacterales</taxon>
        <taxon>Roseomonadaceae</taxon>
        <taxon>Roseomonas</taxon>
    </lineage>
</organism>
<dbReference type="Pfam" id="PF01557">
    <property type="entry name" value="FAA_hydrolase"/>
    <property type="match status" value="1"/>
</dbReference>
<evidence type="ECO:0000256" key="1">
    <source>
        <dbReference type="ARBA" id="ARBA00023239"/>
    </source>
</evidence>
<evidence type="ECO:0000259" key="2">
    <source>
        <dbReference type="Pfam" id="PF01557"/>
    </source>
</evidence>
<protein>
    <submittedName>
        <fullName evidence="3">Fumarylacetoacetate hydrolase family protein</fullName>
    </submittedName>
</protein>
<dbReference type="SUPFAM" id="SSF56529">
    <property type="entry name" value="FAH"/>
    <property type="match status" value="1"/>
</dbReference>
<comment type="caution">
    <text evidence="3">The sequence shown here is derived from an EMBL/GenBank/DDBJ whole genome shotgun (WGS) entry which is preliminary data.</text>
</comment>
<keyword evidence="1" id="KW-0456">Lyase</keyword>
<dbReference type="GO" id="GO:0016787">
    <property type="term" value="F:hydrolase activity"/>
    <property type="evidence" value="ECO:0007669"/>
    <property type="project" value="UniProtKB-KW"/>
</dbReference>
<dbReference type="InterPro" id="IPR050772">
    <property type="entry name" value="Hydratase-Decarb/MhpD_sf"/>
</dbReference>
<dbReference type="Proteomes" id="UP001201985">
    <property type="component" value="Unassembled WGS sequence"/>
</dbReference>